<accession>A0A101LWB9</accession>
<name>A0A101LWB9_PICGL</name>
<evidence type="ECO:0000313" key="2">
    <source>
        <dbReference type="EMBL" id="KUM46539.1"/>
    </source>
</evidence>
<reference evidence="2" key="1">
    <citation type="journal article" date="2015" name="Genome Biol. Evol.">
        <title>Organellar Genomes of White Spruce (Picea glauca): Assembly and Annotation.</title>
        <authorList>
            <person name="Jackman S.D."/>
            <person name="Warren R.L."/>
            <person name="Gibb E.A."/>
            <person name="Vandervalk B.P."/>
            <person name="Mohamadi H."/>
            <person name="Chu J."/>
            <person name="Raymond A."/>
            <person name="Pleasance S."/>
            <person name="Coope R."/>
            <person name="Wildung M.R."/>
            <person name="Ritland C.E."/>
            <person name="Bousquet J."/>
            <person name="Jones S.J."/>
            <person name="Bohlmann J."/>
            <person name="Birol I."/>
        </authorList>
    </citation>
    <scope>NUCLEOTIDE SEQUENCE [LARGE SCALE GENOMIC DNA]</scope>
    <source>
        <tissue evidence="2">Flushing bud</tissue>
    </source>
</reference>
<dbReference type="EMBL" id="LKAM01000011">
    <property type="protein sequence ID" value="KUM46539.1"/>
    <property type="molecule type" value="Genomic_DNA"/>
</dbReference>
<keyword evidence="2" id="KW-0496">Mitochondrion</keyword>
<feature type="region of interest" description="Disordered" evidence="1">
    <location>
        <begin position="1"/>
        <end position="38"/>
    </location>
</feature>
<protein>
    <submittedName>
        <fullName evidence="2">Uncharacterized protein</fullName>
    </submittedName>
</protein>
<dbReference type="AlphaFoldDB" id="A0A101LWB9"/>
<proteinExistence type="predicted"/>
<organism evidence="2">
    <name type="scientific">Picea glauca</name>
    <name type="common">White spruce</name>
    <name type="synonym">Pinus glauca</name>
    <dbReference type="NCBI Taxonomy" id="3330"/>
    <lineage>
        <taxon>Eukaryota</taxon>
        <taxon>Viridiplantae</taxon>
        <taxon>Streptophyta</taxon>
        <taxon>Embryophyta</taxon>
        <taxon>Tracheophyta</taxon>
        <taxon>Spermatophyta</taxon>
        <taxon>Pinopsida</taxon>
        <taxon>Pinidae</taxon>
        <taxon>Conifers I</taxon>
        <taxon>Pinales</taxon>
        <taxon>Pinaceae</taxon>
        <taxon>Picea</taxon>
    </lineage>
</organism>
<gene>
    <name evidence="2" type="ORF">ABT39_MTgene1641</name>
</gene>
<comment type="caution">
    <text evidence="2">The sequence shown here is derived from an EMBL/GenBank/DDBJ whole genome shotgun (WGS) entry which is preliminary data.</text>
</comment>
<sequence>MALKKMGDGSLKASSPTREMAHKLVSPGHLLGSVFPHT</sequence>
<geneLocation type="mitochondrion" evidence="2"/>
<evidence type="ECO:0000256" key="1">
    <source>
        <dbReference type="SAM" id="MobiDB-lite"/>
    </source>
</evidence>